<dbReference type="GO" id="GO:0006260">
    <property type="term" value="P:DNA replication"/>
    <property type="evidence" value="ECO:0007669"/>
    <property type="project" value="UniProtKB-KW"/>
</dbReference>
<keyword evidence="7 17" id="KW-0378">Hydrolase</keyword>
<dbReference type="PANTHER" id="PTHR47707:SF1">
    <property type="entry name" value="NUDIX HYDROLASE FAMILY PROTEIN"/>
    <property type="match status" value="1"/>
</dbReference>
<feature type="domain" description="Nudix hydrolase" evidence="18">
    <location>
        <begin position="1"/>
        <end position="126"/>
    </location>
</feature>
<name>A0A2U0SJA4_9SPHN</name>
<evidence type="ECO:0000256" key="4">
    <source>
        <dbReference type="ARBA" id="ARBA00022705"/>
    </source>
</evidence>
<reference evidence="19 20" key="1">
    <citation type="submission" date="2018-05" db="EMBL/GenBank/DDBJ databases">
        <title>Description of Sphingomonas pokkalii sp nov, isolated from the rhizosphere of saline tolerant pokkali rice and its draft genome analysis.</title>
        <authorList>
            <person name="Menon R."/>
            <person name="Kumari S."/>
            <person name="Rameshkumar N."/>
        </authorList>
    </citation>
    <scope>NUCLEOTIDE SEQUENCE [LARGE SCALE GENOMIC DNA]</scope>
    <source>
        <strain evidence="19 20">L3B27</strain>
    </source>
</reference>
<evidence type="ECO:0000256" key="11">
    <source>
        <dbReference type="ARBA" id="ARBA00036904"/>
    </source>
</evidence>
<comment type="similarity">
    <text evidence="2 17">Belongs to the Nudix hydrolase family.</text>
</comment>
<comment type="catalytic activity">
    <reaction evidence="11">
        <text>8-oxo-GTP + H2O = 8-oxo-GMP + diphosphate + H(+)</text>
        <dbReference type="Rhea" id="RHEA:67616"/>
        <dbReference type="ChEBI" id="CHEBI:15377"/>
        <dbReference type="ChEBI" id="CHEBI:15378"/>
        <dbReference type="ChEBI" id="CHEBI:33019"/>
        <dbReference type="ChEBI" id="CHEBI:143553"/>
        <dbReference type="ChEBI" id="CHEBI:145694"/>
    </reaction>
</comment>
<evidence type="ECO:0000256" key="9">
    <source>
        <dbReference type="ARBA" id="ARBA00023204"/>
    </source>
</evidence>
<evidence type="ECO:0000256" key="3">
    <source>
        <dbReference type="ARBA" id="ARBA00022457"/>
    </source>
</evidence>
<dbReference type="InterPro" id="IPR047127">
    <property type="entry name" value="MutT-like"/>
</dbReference>
<dbReference type="Proteomes" id="UP000245890">
    <property type="component" value="Unassembled WGS sequence"/>
</dbReference>
<dbReference type="Gene3D" id="3.90.79.10">
    <property type="entry name" value="Nucleoside Triphosphate Pyrophosphohydrolase"/>
    <property type="match status" value="1"/>
</dbReference>
<accession>A0A2U0SJA4</accession>
<dbReference type="PROSITE" id="PS51462">
    <property type="entry name" value="NUDIX"/>
    <property type="match status" value="1"/>
</dbReference>
<evidence type="ECO:0000313" key="19">
    <source>
        <dbReference type="EMBL" id="PVX31434.1"/>
    </source>
</evidence>
<evidence type="ECO:0000256" key="5">
    <source>
        <dbReference type="ARBA" id="ARBA00022723"/>
    </source>
</evidence>
<dbReference type="PROSITE" id="PS00893">
    <property type="entry name" value="NUDIX_BOX"/>
    <property type="match status" value="1"/>
</dbReference>
<dbReference type="InterPro" id="IPR000086">
    <property type="entry name" value="NUDIX_hydrolase_dom"/>
</dbReference>
<keyword evidence="5" id="KW-0479">Metal-binding</keyword>
<evidence type="ECO:0000256" key="16">
    <source>
        <dbReference type="ARBA" id="ARBA00042798"/>
    </source>
</evidence>
<dbReference type="GO" id="GO:0006281">
    <property type="term" value="P:DNA repair"/>
    <property type="evidence" value="ECO:0007669"/>
    <property type="project" value="UniProtKB-KW"/>
</dbReference>
<evidence type="ECO:0000256" key="6">
    <source>
        <dbReference type="ARBA" id="ARBA00022763"/>
    </source>
</evidence>
<dbReference type="GO" id="GO:0044715">
    <property type="term" value="F:8-oxo-dGDP phosphatase activity"/>
    <property type="evidence" value="ECO:0007669"/>
    <property type="project" value="TreeGrafter"/>
</dbReference>
<dbReference type="OrthoDB" id="9810648at2"/>
<evidence type="ECO:0000256" key="13">
    <source>
        <dbReference type="ARBA" id="ARBA00040794"/>
    </source>
</evidence>
<dbReference type="InterPro" id="IPR020476">
    <property type="entry name" value="Nudix_hydrolase"/>
</dbReference>
<dbReference type="EC" id="3.6.1.55" evidence="12"/>
<keyword evidence="6" id="KW-0227">DNA damage</keyword>
<dbReference type="GO" id="GO:0044716">
    <property type="term" value="F:8-oxo-GDP phosphatase activity"/>
    <property type="evidence" value="ECO:0007669"/>
    <property type="project" value="TreeGrafter"/>
</dbReference>
<comment type="caution">
    <text evidence="19">The sequence shown here is derived from an EMBL/GenBank/DDBJ whole genome shotgun (WGS) entry which is preliminary data.</text>
</comment>
<dbReference type="AlphaFoldDB" id="A0A2U0SJA4"/>
<dbReference type="EMBL" id="QENQ01000001">
    <property type="protein sequence ID" value="PVX31434.1"/>
    <property type="molecule type" value="Genomic_DNA"/>
</dbReference>
<keyword evidence="20" id="KW-1185">Reference proteome</keyword>
<evidence type="ECO:0000256" key="7">
    <source>
        <dbReference type="ARBA" id="ARBA00022801"/>
    </source>
</evidence>
<dbReference type="Pfam" id="PF00293">
    <property type="entry name" value="NUDIX"/>
    <property type="match status" value="1"/>
</dbReference>
<keyword evidence="9" id="KW-0234">DNA repair</keyword>
<keyword evidence="8" id="KW-0460">Magnesium</keyword>
<evidence type="ECO:0000256" key="15">
    <source>
        <dbReference type="ARBA" id="ARBA00041979"/>
    </source>
</evidence>
<sequence>MLLVVAAAMVRGDQVLVQQRPEGTQMAGLWEFPGGKIEPGESPESALARELREELGIEVNPAAPVPLTFASAPLGGRHLLLLLYRLDSWQGTPEPHHANALRWADMATLRTLPMPPADLPFLGVLDALLGRQA</sequence>
<evidence type="ECO:0000256" key="10">
    <source>
        <dbReference type="ARBA" id="ARBA00035861"/>
    </source>
</evidence>
<evidence type="ECO:0000256" key="12">
    <source>
        <dbReference type="ARBA" id="ARBA00038905"/>
    </source>
</evidence>
<evidence type="ECO:0000259" key="18">
    <source>
        <dbReference type="PROSITE" id="PS51462"/>
    </source>
</evidence>
<dbReference type="InterPro" id="IPR020084">
    <property type="entry name" value="NUDIX_hydrolase_CS"/>
</dbReference>
<evidence type="ECO:0000256" key="8">
    <source>
        <dbReference type="ARBA" id="ARBA00022842"/>
    </source>
</evidence>
<comment type="cofactor">
    <cofactor evidence="1">
        <name>Mg(2+)</name>
        <dbReference type="ChEBI" id="CHEBI:18420"/>
    </cofactor>
</comment>
<organism evidence="19 20">
    <name type="scientific">Sphingomonas pokkalii</name>
    <dbReference type="NCBI Taxonomy" id="2175090"/>
    <lineage>
        <taxon>Bacteria</taxon>
        <taxon>Pseudomonadati</taxon>
        <taxon>Pseudomonadota</taxon>
        <taxon>Alphaproteobacteria</taxon>
        <taxon>Sphingomonadales</taxon>
        <taxon>Sphingomonadaceae</taxon>
        <taxon>Sphingomonas</taxon>
    </lineage>
</organism>
<dbReference type="InterPro" id="IPR015797">
    <property type="entry name" value="NUDIX_hydrolase-like_dom_sf"/>
</dbReference>
<evidence type="ECO:0000256" key="17">
    <source>
        <dbReference type="RuleBase" id="RU003476"/>
    </source>
</evidence>
<dbReference type="GO" id="GO:0008413">
    <property type="term" value="F:8-oxo-7,8-dihydroguanosine triphosphate pyrophosphatase activity"/>
    <property type="evidence" value="ECO:0007669"/>
    <property type="project" value="TreeGrafter"/>
</dbReference>
<dbReference type="PANTHER" id="PTHR47707">
    <property type="entry name" value="8-OXO-DGTP DIPHOSPHATASE"/>
    <property type="match status" value="1"/>
</dbReference>
<evidence type="ECO:0000256" key="2">
    <source>
        <dbReference type="ARBA" id="ARBA00005582"/>
    </source>
</evidence>
<dbReference type="CDD" id="cd03425">
    <property type="entry name" value="NUDIX_MutT_NudA_like"/>
    <property type="match status" value="1"/>
</dbReference>
<evidence type="ECO:0000313" key="20">
    <source>
        <dbReference type="Proteomes" id="UP000245890"/>
    </source>
</evidence>
<evidence type="ECO:0000256" key="1">
    <source>
        <dbReference type="ARBA" id="ARBA00001946"/>
    </source>
</evidence>
<evidence type="ECO:0000256" key="14">
    <source>
        <dbReference type="ARBA" id="ARBA00041592"/>
    </source>
</evidence>
<protein>
    <recommendedName>
        <fullName evidence="13">8-oxo-dGTP diphosphatase</fullName>
        <ecNumber evidence="12">3.6.1.55</ecNumber>
    </recommendedName>
    <alternativeName>
        <fullName evidence="16">7,8-dihydro-8-oxoguanine-triphosphatase</fullName>
    </alternativeName>
    <alternativeName>
        <fullName evidence="15">Mutator protein MutT</fullName>
    </alternativeName>
    <alternativeName>
        <fullName evidence="14">dGTP pyrophosphohydrolase</fullName>
    </alternativeName>
</protein>
<keyword evidence="3" id="KW-0515">Mutator protein</keyword>
<comment type="catalytic activity">
    <reaction evidence="10">
        <text>8-oxo-dGTP + H2O = 8-oxo-dGMP + diphosphate + H(+)</text>
        <dbReference type="Rhea" id="RHEA:31575"/>
        <dbReference type="ChEBI" id="CHEBI:15377"/>
        <dbReference type="ChEBI" id="CHEBI:15378"/>
        <dbReference type="ChEBI" id="CHEBI:33019"/>
        <dbReference type="ChEBI" id="CHEBI:63224"/>
        <dbReference type="ChEBI" id="CHEBI:77896"/>
        <dbReference type="EC" id="3.6.1.55"/>
    </reaction>
</comment>
<dbReference type="PRINTS" id="PR00502">
    <property type="entry name" value="NUDIXFAMILY"/>
</dbReference>
<proteinExistence type="inferred from homology"/>
<gene>
    <name evidence="19" type="ORF">DD559_08945</name>
</gene>
<dbReference type="GO" id="GO:0046872">
    <property type="term" value="F:metal ion binding"/>
    <property type="evidence" value="ECO:0007669"/>
    <property type="project" value="UniProtKB-KW"/>
</dbReference>
<dbReference type="SUPFAM" id="SSF55811">
    <property type="entry name" value="Nudix"/>
    <property type="match status" value="1"/>
</dbReference>
<dbReference type="GO" id="GO:0035539">
    <property type="term" value="F:8-oxo-7,8-dihydrodeoxyguanosine triphosphate pyrophosphatase activity"/>
    <property type="evidence" value="ECO:0007669"/>
    <property type="project" value="UniProtKB-EC"/>
</dbReference>
<keyword evidence="4" id="KW-0235">DNA replication</keyword>